<keyword evidence="6 8" id="KW-0539">Nucleus</keyword>
<dbReference type="Proteomes" id="UP000650833">
    <property type="component" value="Unassembled WGS sequence"/>
</dbReference>
<comment type="similarity">
    <text evidence="2 8">Belongs to the Mediator complex subunit 6 family.</text>
</comment>
<feature type="compositionally biased region" description="Polar residues" evidence="9">
    <location>
        <begin position="237"/>
        <end position="249"/>
    </location>
</feature>
<accession>A0A8H7R0D3</accession>
<dbReference type="EMBL" id="JAEPRC010000281">
    <property type="protein sequence ID" value="KAG2201582.1"/>
    <property type="molecule type" value="Genomic_DNA"/>
</dbReference>
<feature type="region of interest" description="Disordered" evidence="9">
    <location>
        <begin position="231"/>
        <end position="277"/>
    </location>
</feature>
<evidence type="ECO:0000313" key="10">
    <source>
        <dbReference type="EMBL" id="KAG2201582.1"/>
    </source>
</evidence>
<dbReference type="InterPro" id="IPR038566">
    <property type="entry name" value="Mediator_Med6_sf"/>
</dbReference>
<proteinExistence type="inferred from homology"/>
<dbReference type="PANTHER" id="PTHR13104">
    <property type="entry name" value="MED-6-RELATED"/>
    <property type="match status" value="1"/>
</dbReference>
<dbReference type="OrthoDB" id="344220at2759"/>
<comment type="caution">
    <text evidence="10">The sequence shown here is derived from an EMBL/GenBank/DDBJ whole genome shotgun (WGS) entry which is preliminary data.</text>
</comment>
<dbReference type="InterPro" id="IPR007018">
    <property type="entry name" value="Mediator_Med6"/>
</dbReference>
<keyword evidence="11" id="KW-1185">Reference proteome</keyword>
<evidence type="ECO:0000256" key="2">
    <source>
        <dbReference type="ARBA" id="ARBA00007526"/>
    </source>
</evidence>
<sequence>MQRVTATEDLTSVEWRDTNWLERVGGFQNQQMVLDYFALSPFWDRHCNNQVLSMQTQYNDLRQPYEATVEALRKMTGIEFAVVHDQPPVWIIQKRYRRGPAPDDVNPIATYYIMGANVYQSPTIYSVIANRLLTSLFHVNSAFKETQSMMDFHPSKGYSWKTSTENNKKTAASTEKSPVTAKSATTNTASTSNTTKSNLRTQETQVFRHWMDRAIETASVKVTQARQIIDTPESEKINASGNIDSPNSQLRDDISGKRSRKRLDEGNAPNRKKKVAK</sequence>
<evidence type="ECO:0000256" key="9">
    <source>
        <dbReference type="SAM" id="MobiDB-lite"/>
    </source>
</evidence>
<feature type="compositionally biased region" description="Low complexity" evidence="9">
    <location>
        <begin position="180"/>
        <end position="198"/>
    </location>
</feature>
<dbReference type="GO" id="GO:0006357">
    <property type="term" value="P:regulation of transcription by RNA polymerase II"/>
    <property type="evidence" value="ECO:0007669"/>
    <property type="project" value="InterPro"/>
</dbReference>
<evidence type="ECO:0000256" key="5">
    <source>
        <dbReference type="ARBA" id="ARBA00023163"/>
    </source>
</evidence>
<organism evidence="10 11">
    <name type="scientific">Mucor plumbeus</name>
    <dbReference type="NCBI Taxonomy" id="97098"/>
    <lineage>
        <taxon>Eukaryota</taxon>
        <taxon>Fungi</taxon>
        <taxon>Fungi incertae sedis</taxon>
        <taxon>Mucoromycota</taxon>
        <taxon>Mucoromycotina</taxon>
        <taxon>Mucoromycetes</taxon>
        <taxon>Mucorales</taxon>
        <taxon>Mucorineae</taxon>
        <taxon>Mucoraceae</taxon>
        <taxon>Mucor</taxon>
    </lineage>
</organism>
<keyword evidence="8" id="KW-0010">Activator</keyword>
<evidence type="ECO:0000256" key="4">
    <source>
        <dbReference type="ARBA" id="ARBA00023015"/>
    </source>
</evidence>
<protein>
    <recommendedName>
        <fullName evidence="3 8">Mediator of RNA polymerase II transcription subunit 6</fullName>
    </recommendedName>
    <alternativeName>
        <fullName evidence="7 8">Mediator complex subunit 6</fullName>
    </alternativeName>
</protein>
<comment type="function">
    <text evidence="8">Component of the Mediator complex, a coactivator involved in the regulated transcription of nearly all RNA polymerase II-dependent genes. Mediator functions as a bridge to convey information from gene-specific regulatory proteins to the basal RNA polymerase II transcription machinery. Mediator is recruited to promoters by direct interactions with regulatory proteins and serves as a scaffold for the assembly of a functional preinitiation complex with RNA polymerase II and the general transcription factors.</text>
</comment>
<feature type="region of interest" description="Disordered" evidence="9">
    <location>
        <begin position="169"/>
        <end position="203"/>
    </location>
</feature>
<dbReference type="GO" id="GO:0003712">
    <property type="term" value="F:transcription coregulator activity"/>
    <property type="evidence" value="ECO:0007669"/>
    <property type="project" value="InterPro"/>
</dbReference>
<keyword evidence="4 8" id="KW-0805">Transcription regulation</keyword>
<evidence type="ECO:0000313" key="11">
    <source>
        <dbReference type="Proteomes" id="UP000650833"/>
    </source>
</evidence>
<comment type="subcellular location">
    <subcellularLocation>
        <location evidence="1 8">Nucleus</location>
    </subcellularLocation>
</comment>
<dbReference type="Gene3D" id="3.10.450.580">
    <property type="entry name" value="Mediator complex, subunit Med6"/>
    <property type="match status" value="1"/>
</dbReference>
<evidence type="ECO:0000256" key="8">
    <source>
        <dbReference type="RuleBase" id="RU364143"/>
    </source>
</evidence>
<comment type="subunit">
    <text evidence="8">Component of the Mediator complex.</text>
</comment>
<evidence type="ECO:0000256" key="3">
    <source>
        <dbReference type="ARBA" id="ARBA00020634"/>
    </source>
</evidence>
<keyword evidence="5 8" id="KW-0804">Transcription</keyword>
<gene>
    <name evidence="8" type="primary">MED6</name>
    <name evidence="10" type="ORF">INT46_010694</name>
</gene>
<evidence type="ECO:0000256" key="1">
    <source>
        <dbReference type="ARBA" id="ARBA00004123"/>
    </source>
</evidence>
<dbReference type="GO" id="GO:0016592">
    <property type="term" value="C:mediator complex"/>
    <property type="evidence" value="ECO:0007669"/>
    <property type="project" value="InterPro"/>
</dbReference>
<evidence type="ECO:0000256" key="6">
    <source>
        <dbReference type="ARBA" id="ARBA00023242"/>
    </source>
</evidence>
<evidence type="ECO:0000256" key="7">
    <source>
        <dbReference type="ARBA" id="ARBA00031259"/>
    </source>
</evidence>
<dbReference type="Pfam" id="PF04934">
    <property type="entry name" value="Med6"/>
    <property type="match status" value="1"/>
</dbReference>
<dbReference type="AlphaFoldDB" id="A0A8H7R0D3"/>
<reference evidence="10" key="1">
    <citation type="submission" date="2020-12" db="EMBL/GenBank/DDBJ databases">
        <title>Metabolic potential, ecology and presence of endohyphal bacteria is reflected in genomic diversity of Mucoromycotina.</title>
        <authorList>
            <person name="Muszewska A."/>
            <person name="Okrasinska A."/>
            <person name="Steczkiewicz K."/>
            <person name="Drgas O."/>
            <person name="Orlowska M."/>
            <person name="Perlinska-Lenart U."/>
            <person name="Aleksandrzak-Piekarczyk T."/>
            <person name="Szatraj K."/>
            <person name="Zielenkiewicz U."/>
            <person name="Pilsyk S."/>
            <person name="Malc E."/>
            <person name="Mieczkowski P."/>
            <person name="Kruszewska J.S."/>
            <person name="Biernat P."/>
            <person name="Pawlowska J."/>
        </authorList>
    </citation>
    <scope>NUCLEOTIDE SEQUENCE</scope>
    <source>
        <strain evidence="10">CBS 226.32</strain>
    </source>
</reference>
<name>A0A8H7R0D3_9FUNG</name>